<dbReference type="Pfam" id="PF00400">
    <property type="entry name" value="WD40"/>
    <property type="match status" value="1"/>
</dbReference>
<keyword evidence="3" id="KW-1185">Reference proteome</keyword>
<name>A0A1Y2D6S8_9FUNG</name>
<organism evidence="2 3">
    <name type="scientific">Neocallimastix californiae</name>
    <dbReference type="NCBI Taxonomy" id="1754190"/>
    <lineage>
        <taxon>Eukaryota</taxon>
        <taxon>Fungi</taxon>
        <taxon>Fungi incertae sedis</taxon>
        <taxon>Chytridiomycota</taxon>
        <taxon>Chytridiomycota incertae sedis</taxon>
        <taxon>Neocallimastigomycetes</taxon>
        <taxon>Neocallimastigales</taxon>
        <taxon>Neocallimastigaceae</taxon>
        <taxon>Neocallimastix</taxon>
    </lineage>
</organism>
<sequence>MQQRLIEVTENDYNNGLYDIQGIKWKYNLLYFRNTSTPITKNIFRQIRNKSFKNYQDLRWNAKNIEKDITPVRKDGKFYKFHYSRLDTNSTIYHFQLRNLLACPTKNDLYYYAQDSIRHYSPITHEFESIFNLDNSSWNNVFSLTASKNLVAIGIGDGNYILCDVNRPSHQKIKALPRVNSTDPQAASVDYTINYLKFLNHRSGNEELLIASNDFYCRFTDMNTLKYSYEYKDEKPINCASLRNDGRTLLVVGDSKKSKLIDTTSNVVIKEINEHYDYLFSCEWSPNGNYFVTGGQDKCTRLYDFRNMSHSLNVLSMNISSVRSMRFTEDNQYLAVAEQADYVHIYDAANGLFLREQVIDFFTEIAGIGFTPGDGNCLYISTVDTNYLHSSIINNYGAIMEFERCRYTMNDIFF</sequence>
<dbReference type="EMBL" id="MCOG01000081">
    <property type="protein sequence ID" value="ORY54907.1"/>
    <property type="molecule type" value="Genomic_DNA"/>
</dbReference>
<gene>
    <name evidence="2" type="ORF">LY90DRAFT_669809</name>
</gene>
<dbReference type="PROSITE" id="PS50082">
    <property type="entry name" value="WD_REPEATS_2"/>
    <property type="match status" value="1"/>
</dbReference>
<dbReference type="Gene3D" id="2.130.10.10">
    <property type="entry name" value="YVTN repeat-like/Quinoprotein amine dehydrogenase"/>
    <property type="match status" value="1"/>
</dbReference>
<dbReference type="PROSITE" id="PS50294">
    <property type="entry name" value="WD_REPEATS_REGION"/>
    <property type="match status" value="1"/>
</dbReference>
<comment type="caution">
    <text evidence="2">The sequence shown here is derived from an EMBL/GenBank/DDBJ whole genome shotgun (WGS) entry which is preliminary data.</text>
</comment>
<dbReference type="PANTHER" id="PTHR43991:SF12">
    <property type="entry name" value="WD REPEAT PROTEIN (AFU_ORTHOLOGUE AFUA_8G05640)"/>
    <property type="match status" value="1"/>
</dbReference>
<proteinExistence type="predicted"/>
<dbReference type="STRING" id="1754190.A0A1Y2D6S8"/>
<protein>
    <submittedName>
        <fullName evidence="2">WD40 repeat-like protein</fullName>
    </submittedName>
</protein>
<keyword evidence="1" id="KW-0853">WD repeat</keyword>
<dbReference type="AlphaFoldDB" id="A0A1Y2D6S8"/>
<dbReference type="InterPro" id="IPR015943">
    <property type="entry name" value="WD40/YVTN_repeat-like_dom_sf"/>
</dbReference>
<dbReference type="Proteomes" id="UP000193920">
    <property type="component" value="Unassembled WGS sequence"/>
</dbReference>
<dbReference type="InterPro" id="IPR001680">
    <property type="entry name" value="WD40_rpt"/>
</dbReference>
<dbReference type="SUPFAM" id="SSF50978">
    <property type="entry name" value="WD40 repeat-like"/>
    <property type="match status" value="1"/>
</dbReference>
<dbReference type="PANTHER" id="PTHR43991">
    <property type="entry name" value="WD REPEAT PROTEIN (AFU_ORTHOLOGUE AFUA_8G05640)-RELATED"/>
    <property type="match status" value="1"/>
</dbReference>
<accession>A0A1Y2D6S8</accession>
<dbReference type="OrthoDB" id="20669at2759"/>
<evidence type="ECO:0000256" key="1">
    <source>
        <dbReference type="PROSITE-ProRule" id="PRU00221"/>
    </source>
</evidence>
<evidence type="ECO:0000313" key="3">
    <source>
        <dbReference type="Proteomes" id="UP000193920"/>
    </source>
</evidence>
<dbReference type="InterPro" id="IPR036322">
    <property type="entry name" value="WD40_repeat_dom_sf"/>
</dbReference>
<evidence type="ECO:0000313" key="2">
    <source>
        <dbReference type="EMBL" id="ORY54907.1"/>
    </source>
</evidence>
<feature type="repeat" description="WD" evidence="1">
    <location>
        <begin position="272"/>
        <end position="313"/>
    </location>
</feature>
<reference evidence="2 3" key="1">
    <citation type="submission" date="2016-08" db="EMBL/GenBank/DDBJ databases">
        <title>A Parts List for Fungal Cellulosomes Revealed by Comparative Genomics.</title>
        <authorList>
            <consortium name="DOE Joint Genome Institute"/>
            <person name="Haitjema C.H."/>
            <person name="Gilmore S.P."/>
            <person name="Henske J.K."/>
            <person name="Solomon K.V."/>
            <person name="De Groot R."/>
            <person name="Kuo A."/>
            <person name="Mondo S.J."/>
            <person name="Salamov A.A."/>
            <person name="Labutti K."/>
            <person name="Zhao Z."/>
            <person name="Chiniquy J."/>
            <person name="Barry K."/>
            <person name="Brewer H.M."/>
            <person name="Purvine S.O."/>
            <person name="Wright A.T."/>
            <person name="Boxma B."/>
            <person name="Van Alen T."/>
            <person name="Hackstein J.H."/>
            <person name="Baker S.E."/>
            <person name="Grigoriev I.V."/>
            <person name="O'Malley M.A."/>
        </authorList>
    </citation>
    <scope>NUCLEOTIDE SEQUENCE [LARGE SCALE GENOMIC DNA]</scope>
    <source>
        <strain evidence="2 3">G1</strain>
    </source>
</reference>
<dbReference type="SMART" id="SM00320">
    <property type="entry name" value="WD40"/>
    <property type="match status" value="3"/>
</dbReference>